<accession>A0ABR9IVU1</accession>
<gene>
    <name evidence="1" type="ORF">H4W29_004572</name>
</gene>
<proteinExistence type="predicted"/>
<reference evidence="1 2" key="1">
    <citation type="submission" date="2020-10" db="EMBL/GenBank/DDBJ databases">
        <title>Sequencing the genomes of 1000 actinobacteria strains.</title>
        <authorList>
            <person name="Klenk H.-P."/>
        </authorList>
    </citation>
    <scope>NUCLEOTIDE SEQUENCE [LARGE SCALE GENOMIC DNA]</scope>
    <source>
        <strain evidence="1 2">DSM 7307</strain>
    </source>
</reference>
<name>A0ABR9IVU1_RHIVS</name>
<protein>
    <submittedName>
        <fullName evidence="1">Uncharacterized protein</fullName>
    </submittedName>
</protein>
<dbReference type="Proteomes" id="UP000620262">
    <property type="component" value="Unassembled WGS sequence"/>
</dbReference>
<evidence type="ECO:0000313" key="1">
    <source>
        <dbReference type="EMBL" id="MBE1507327.1"/>
    </source>
</evidence>
<sequence length="62" mass="6501">MLLFGKRVLALSYPGGAVQTATGVLSEAVAPRLLSLTRMSEVAIARSQLSKINDPVAHPILA</sequence>
<dbReference type="EMBL" id="JADBEC010000002">
    <property type="protein sequence ID" value="MBE1507327.1"/>
    <property type="molecule type" value="Genomic_DNA"/>
</dbReference>
<organism evidence="1 2">
    <name type="scientific">Rhizobium viscosum</name>
    <name type="common">Arthrobacter viscosus</name>
    <dbReference type="NCBI Taxonomy" id="1673"/>
    <lineage>
        <taxon>Bacteria</taxon>
        <taxon>Pseudomonadati</taxon>
        <taxon>Pseudomonadota</taxon>
        <taxon>Alphaproteobacteria</taxon>
        <taxon>Hyphomicrobiales</taxon>
        <taxon>Rhizobiaceae</taxon>
        <taxon>Rhizobium/Agrobacterium group</taxon>
        <taxon>Rhizobium</taxon>
    </lineage>
</organism>
<keyword evidence="2" id="KW-1185">Reference proteome</keyword>
<evidence type="ECO:0000313" key="2">
    <source>
        <dbReference type="Proteomes" id="UP000620262"/>
    </source>
</evidence>
<comment type="caution">
    <text evidence="1">The sequence shown here is derived from an EMBL/GenBank/DDBJ whole genome shotgun (WGS) entry which is preliminary data.</text>
</comment>